<feature type="binding site" evidence="13">
    <location>
        <position position="48"/>
    </location>
    <ligand>
        <name>S-adenosyl-L-methionine</name>
        <dbReference type="ChEBI" id="CHEBI:59789"/>
    </ligand>
</feature>
<evidence type="ECO:0000256" key="3">
    <source>
        <dbReference type="ARBA" id="ARBA00011999"/>
    </source>
</evidence>
<comment type="catalytic activity">
    <reaction evidence="11">
        <text>glycine + S-adenosyl-L-methionine = sarcosine + S-adenosyl-L-homocysteine + H(+)</text>
        <dbReference type="Rhea" id="RHEA:19937"/>
        <dbReference type="ChEBI" id="CHEBI:15378"/>
        <dbReference type="ChEBI" id="CHEBI:57305"/>
        <dbReference type="ChEBI" id="CHEBI:57433"/>
        <dbReference type="ChEBI" id="CHEBI:57856"/>
        <dbReference type="ChEBI" id="CHEBI:59789"/>
        <dbReference type="EC" id="2.1.1.20"/>
    </reaction>
    <physiologicalReaction direction="left-to-right" evidence="11">
        <dbReference type="Rhea" id="RHEA:19938"/>
    </physiologicalReaction>
</comment>
<dbReference type="PIRSF" id="PIRSF000385">
    <property type="entry name" value="Gly_N-mtase"/>
    <property type="match status" value="1"/>
</dbReference>
<evidence type="ECO:0000256" key="12">
    <source>
        <dbReference type="PIRNR" id="PIRNR000385"/>
    </source>
</evidence>
<organism evidence="15 16">
    <name type="scientific">Strongylocentrotus purpuratus</name>
    <name type="common">Purple sea urchin</name>
    <dbReference type="NCBI Taxonomy" id="7668"/>
    <lineage>
        <taxon>Eukaryota</taxon>
        <taxon>Metazoa</taxon>
        <taxon>Echinodermata</taxon>
        <taxon>Eleutherozoa</taxon>
        <taxon>Echinozoa</taxon>
        <taxon>Echinoidea</taxon>
        <taxon>Euechinoidea</taxon>
        <taxon>Echinacea</taxon>
        <taxon>Camarodonta</taxon>
        <taxon>Echinidea</taxon>
        <taxon>Strongylocentrotidae</taxon>
        <taxon>Strongylocentrotus</taxon>
    </lineage>
</organism>
<dbReference type="GO" id="GO:0051289">
    <property type="term" value="P:protein homotetramerization"/>
    <property type="evidence" value="ECO:0000318"/>
    <property type="project" value="GO_Central"/>
</dbReference>
<reference evidence="15" key="2">
    <citation type="submission" date="2021-01" db="UniProtKB">
        <authorList>
            <consortium name="EnsemblMetazoa"/>
        </authorList>
    </citation>
    <scope>IDENTIFICATION</scope>
</reference>
<evidence type="ECO:0000256" key="5">
    <source>
        <dbReference type="ARBA" id="ARBA00022490"/>
    </source>
</evidence>
<dbReference type="GO" id="GO:0016594">
    <property type="term" value="F:glycine binding"/>
    <property type="evidence" value="ECO:0000318"/>
    <property type="project" value="GO_Central"/>
</dbReference>
<accession>A0A7M7HL95</accession>
<dbReference type="Proteomes" id="UP000007110">
    <property type="component" value="Unassembled WGS sequence"/>
</dbReference>
<proteinExistence type="inferred from homology"/>
<dbReference type="GO" id="GO:0032259">
    <property type="term" value="P:methylation"/>
    <property type="evidence" value="ECO:0007669"/>
    <property type="project" value="UniProtKB-KW"/>
</dbReference>
<feature type="binding site" evidence="13">
    <location>
        <begin position="96"/>
        <end position="97"/>
    </location>
    <ligand>
        <name>S-adenosyl-L-methionine</name>
        <dbReference type="ChEBI" id="CHEBI:59789"/>
    </ligand>
</feature>
<keyword evidence="6" id="KW-0597">Phosphoprotein</keyword>
<dbReference type="Pfam" id="PF13847">
    <property type="entry name" value="Methyltransf_31"/>
    <property type="match status" value="1"/>
</dbReference>
<dbReference type="SUPFAM" id="SSF53335">
    <property type="entry name" value="S-adenosyl-L-methionine-dependent methyltransferases"/>
    <property type="match status" value="1"/>
</dbReference>
<keyword evidence="7 12" id="KW-0489">Methyltransferase</keyword>
<dbReference type="GO" id="GO:0006111">
    <property type="term" value="P:regulation of gluconeogenesis"/>
    <property type="evidence" value="ECO:0000318"/>
    <property type="project" value="GO_Central"/>
</dbReference>
<keyword evidence="10" id="KW-0290">Folate-binding</keyword>
<evidence type="ECO:0000256" key="10">
    <source>
        <dbReference type="ARBA" id="ARBA00022954"/>
    </source>
</evidence>
<dbReference type="OMA" id="NITYDMI"/>
<dbReference type="EnsemblMetazoa" id="XM_011665607">
    <property type="protein sequence ID" value="XP_011663909"/>
    <property type="gene ID" value="LOC105438157"/>
</dbReference>
<dbReference type="GO" id="GO:0042802">
    <property type="term" value="F:identical protein binding"/>
    <property type="evidence" value="ECO:0000318"/>
    <property type="project" value="GO_Central"/>
</dbReference>
<dbReference type="GO" id="GO:1901052">
    <property type="term" value="P:sarcosine metabolic process"/>
    <property type="evidence" value="ECO:0000318"/>
    <property type="project" value="GO_Central"/>
</dbReference>
<evidence type="ECO:0000256" key="1">
    <source>
        <dbReference type="ARBA" id="ARBA00004496"/>
    </source>
</evidence>
<evidence type="ECO:0000256" key="13">
    <source>
        <dbReference type="PIRSR" id="PIRSR000385-2"/>
    </source>
</evidence>
<dbReference type="AlphaFoldDB" id="A0A7M7HL95"/>
<dbReference type="GO" id="GO:1904047">
    <property type="term" value="F:S-adenosyl-L-methionine binding"/>
    <property type="evidence" value="ECO:0000318"/>
    <property type="project" value="GO_Central"/>
</dbReference>
<dbReference type="OrthoDB" id="413520at2759"/>
<sequence length="273" mass="30887">MAFSNQREFEDDNNISRLGVLSERSEGFKQWVFGQLESRQCHHILEAACGTGGDSLLLLKKGYNVVSSDGSQAMVNYAKNAREEQQIETWDILQANWLTLKDDLHVYGGFDAVLCLSSSMVCLIDSTPNFDLYRRSFENFKSMLKPGGVLLIDHRNMDVIMDHGRPINKNVYFKYNTISKMASEVCKCPGKPDVTNITYDMIQESGKSDNCGSRKGLIEKVTIPLQPIRATKFASILAEVFGEDCEHALYADFKPIKEVDSPAYYQYVFQKTK</sequence>
<dbReference type="PANTHER" id="PTHR16458">
    <property type="entry name" value="GLYCINE N-METHYLTRANSFERASE"/>
    <property type="match status" value="1"/>
</dbReference>
<protein>
    <recommendedName>
        <fullName evidence="4">Glycine N-methyltransferase</fullName>
        <ecNumber evidence="3">2.1.1.20</ecNumber>
    </recommendedName>
</protein>
<comment type="subcellular location">
    <subcellularLocation>
        <location evidence="1">Cytoplasm</location>
    </subcellularLocation>
</comment>
<keyword evidence="16" id="KW-1185">Reference proteome</keyword>
<dbReference type="EC" id="2.1.1.20" evidence="3"/>
<dbReference type="PANTHER" id="PTHR16458:SF2">
    <property type="entry name" value="GLYCINE N-METHYLTRANSFERASE"/>
    <property type="match status" value="1"/>
</dbReference>
<evidence type="ECO:0000256" key="2">
    <source>
        <dbReference type="ARBA" id="ARBA00011881"/>
    </source>
</evidence>
<dbReference type="GO" id="GO:0005542">
    <property type="term" value="F:folic acid binding"/>
    <property type="evidence" value="ECO:0007669"/>
    <property type="project" value="UniProtKB-KW"/>
</dbReference>
<name>A0A7M7HL95_STRPU</name>
<evidence type="ECO:0000256" key="9">
    <source>
        <dbReference type="ARBA" id="ARBA00022691"/>
    </source>
</evidence>
<comment type="similarity">
    <text evidence="12">Belongs to the class I-like SAM-binding methyltransferase superfamily. Glycine N-methyltransferase family.</text>
</comment>
<dbReference type="GO" id="GO:0017174">
    <property type="term" value="F:glycine N-methyltransferase activity"/>
    <property type="evidence" value="ECO:0000318"/>
    <property type="project" value="GO_Central"/>
</dbReference>
<dbReference type="InterPro" id="IPR029063">
    <property type="entry name" value="SAM-dependent_MTases_sf"/>
</dbReference>
<evidence type="ECO:0000256" key="7">
    <source>
        <dbReference type="ARBA" id="ARBA00022603"/>
    </source>
</evidence>
<dbReference type="InterPro" id="IPR014369">
    <property type="entry name" value="Gly/Sar_N_MeTrfase"/>
</dbReference>
<dbReference type="InterPro" id="IPR025714">
    <property type="entry name" value="Methyltranfer_dom"/>
</dbReference>
<dbReference type="GO" id="GO:0046500">
    <property type="term" value="P:S-adenosylmethionine metabolic process"/>
    <property type="evidence" value="ECO:0000318"/>
    <property type="project" value="GO_Central"/>
</dbReference>
<dbReference type="CDD" id="cd02440">
    <property type="entry name" value="AdoMet_MTases"/>
    <property type="match status" value="1"/>
</dbReference>
<dbReference type="KEGG" id="spu:105438157"/>
<evidence type="ECO:0000313" key="16">
    <source>
        <dbReference type="Proteomes" id="UP000007110"/>
    </source>
</evidence>
<dbReference type="GO" id="GO:0046498">
    <property type="term" value="P:S-adenosylhomocysteine metabolic process"/>
    <property type="evidence" value="ECO:0000318"/>
    <property type="project" value="GO_Central"/>
</dbReference>
<dbReference type="Gene3D" id="3.30.46.10">
    <property type="entry name" value="Glycine N-methyltransferase, chain A, domain 1"/>
    <property type="match status" value="1"/>
</dbReference>
<comment type="subunit">
    <text evidence="2">Homotetramer.</text>
</comment>
<evidence type="ECO:0000313" key="15">
    <source>
        <dbReference type="EnsemblMetazoa" id="XP_011663909"/>
    </source>
</evidence>
<evidence type="ECO:0000259" key="14">
    <source>
        <dbReference type="Pfam" id="PF13847"/>
    </source>
</evidence>
<dbReference type="InParanoid" id="A0A7M7HL95"/>
<feature type="binding site" evidence="13">
    <location>
        <position position="69"/>
    </location>
    <ligand>
        <name>S-adenosyl-L-methionine</name>
        <dbReference type="ChEBI" id="CHEBI:59789"/>
    </ligand>
</feature>
<dbReference type="GO" id="GO:0005829">
    <property type="term" value="C:cytosol"/>
    <property type="evidence" value="ECO:0000318"/>
    <property type="project" value="GO_Central"/>
</dbReference>
<evidence type="ECO:0000256" key="4">
    <source>
        <dbReference type="ARBA" id="ARBA00019972"/>
    </source>
</evidence>
<keyword evidence="5" id="KW-0963">Cytoplasm</keyword>
<keyword evidence="8 12" id="KW-0808">Transferase</keyword>
<dbReference type="GeneID" id="105438157"/>
<feature type="binding site" evidence="13">
    <location>
        <position position="24"/>
    </location>
    <ligand>
        <name>S-adenosyl-L-methionine</name>
        <dbReference type="ChEBI" id="CHEBI:59789"/>
    </ligand>
</feature>
<dbReference type="Gene3D" id="3.40.50.150">
    <property type="entry name" value="Vaccinia Virus protein VP39"/>
    <property type="match status" value="1"/>
</dbReference>
<reference evidence="16" key="1">
    <citation type="submission" date="2015-02" db="EMBL/GenBank/DDBJ databases">
        <title>Genome sequencing for Strongylocentrotus purpuratus.</title>
        <authorList>
            <person name="Murali S."/>
            <person name="Liu Y."/>
            <person name="Vee V."/>
            <person name="English A."/>
            <person name="Wang M."/>
            <person name="Skinner E."/>
            <person name="Han Y."/>
            <person name="Muzny D.M."/>
            <person name="Worley K.C."/>
            <person name="Gibbs R.A."/>
        </authorList>
    </citation>
    <scope>NUCLEOTIDE SEQUENCE</scope>
</reference>
<keyword evidence="9 12" id="KW-0949">S-adenosyl-L-methionine</keyword>
<dbReference type="GO" id="GO:0006730">
    <property type="term" value="P:one-carbon metabolic process"/>
    <property type="evidence" value="ECO:0000318"/>
    <property type="project" value="GO_Central"/>
</dbReference>
<evidence type="ECO:0000256" key="6">
    <source>
        <dbReference type="ARBA" id="ARBA00022553"/>
    </source>
</evidence>
<evidence type="ECO:0000256" key="8">
    <source>
        <dbReference type="ARBA" id="ARBA00022679"/>
    </source>
</evidence>
<feature type="binding site" evidence="13">
    <location>
        <position position="116"/>
    </location>
    <ligand>
        <name>S-adenosyl-L-methionine</name>
        <dbReference type="ChEBI" id="CHEBI:59789"/>
    </ligand>
</feature>
<dbReference type="FunFam" id="3.40.50.150:FF:000113">
    <property type="entry name" value="Glycine N-methyltransferase"/>
    <property type="match status" value="1"/>
</dbReference>
<feature type="domain" description="Methyltransferase" evidence="14">
    <location>
        <begin position="43"/>
        <end position="156"/>
    </location>
</feature>
<evidence type="ECO:0000256" key="11">
    <source>
        <dbReference type="ARBA" id="ARBA00048261"/>
    </source>
</evidence>
<dbReference type="RefSeq" id="XP_011663909.2">
    <property type="nucleotide sequence ID" value="XM_011665607.2"/>
</dbReference>